<dbReference type="Proteomes" id="UP000001203">
    <property type="component" value="Chromosome circular"/>
</dbReference>
<sequence>MKRNQGNNLKVLRNSSMVNERRLTSSEEGIYPSFITLAEE</sequence>
<reference evidence="1 2" key="1">
    <citation type="journal article" date="2008" name="Proc. Natl. Acad. Sci. U.S.A.">
        <title>The genome of Cyanothece 51142, a unicellular diazotrophic cyanobacterium important in the marine nitrogen cycle.</title>
        <authorList>
            <person name="Welsh E.A."/>
            <person name="Liberton M."/>
            <person name="Stoeckel J."/>
            <person name="Loh T."/>
            <person name="Elvitigala T."/>
            <person name="Wang C."/>
            <person name="Wollam A."/>
            <person name="Fulton R.S."/>
            <person name="Clifton S.W."/>
            <person name="Jacobs J.M."/>
            <person name="Aurora R."/>
            <person name="Ghosh B.K."/>
            <person name="Sherman L.A."/>
            <person name="Smith R.D."/>
            <person name="Wilson R.K."/>
            <person name="Pakrasi H.B."/>
        </authorList>
    </citation>
    <scope>NUCLEOTIDE SEQUENCE [LARGE SCALE GENOMIC DNA]</scope>
    <source>
        <strain evidence="2">ATCC 51142 / BH68</strain>
    </source>
</reference>
<dbReference type="KEGG" id="cyt:cce_2660"/>
<dbReference type="EMBL" id="CP000806">
    <property type="protein sequence ID" value="ACB52008.1"/>
    <property type="molecule type" value="Genomic_DNA"/>
</dbReference>
<organism evidence="1 2">
    <name type="scientific">Crocosphaera subtropica (strain ATCC 51142 / BH68)</name>
    <name type="common">Cyanothece sp. (strain ATCC 51142)</name>
    <dbReference type="NCBI Taxonomy" id="43989"/>
    <lineage>
        <taxon>Bacteria</taxon>
        <taxon>Bacillati</taxon>
        <taxon>Cyanobacteriota</taxon>
        <taxon>Cyanophyceae</taxon>
        <taxon>Oscillatoriophycideae</taxon>
        <taxon>Chroococcales</taxon>
        <taxon>Aphanothecaceae</taxon>
        <taxon>Crocosphaera</taxon>
        <taxon>Crocosphaera subtropica</taxon>
    </lineage>
</organism>
<protein>
    <submittedName>
        <fullName evidence="1">Uncharacterized protein</fullName>
    </submittedName>
</protein>
<evidence type="ECO:0000313" key="1">
    <source>
        <dbReference type="EMBL" id="ACB52008.1"/>
    </source>
</evidence>
<dbReference type="HOGENOM" id="CLU_3288298_0_0_3"/>
<proteinExistence type="predicted"/>
<keyword evidence="2" id="KW-1185">Reference proteome</keyword>
<dbReference type="STRING" id="43989.cce_2660"/>
<accession>B1WT86</accession>
<dbReference type="AlphaFoldDB" id="B1WT86"/>
<name>B1WT86_CROS5</name>
<gene>
    <name evidence="1" type="ordered locus">cce_2660</name>
</gene>
<evidence type="ECO:0000313" key="2">
    <source>
        <dbReference type="Proteomes" id="UP000001203"/>
    </source>
</evidence>